<evidence type="ECO:0000313" key="3">
    <source>
        <dbReference type="EMBL" id="KAA8713250.1"/>
    </source>
</evidence>
<proteinExistence type="predicted"/>
<feature type="region of interest" description="Disordered" evidence="1">
    <location>
        <begin position="332"/>
        <end position="386"/>
    </location>
</feature>
<evidence type="ECO:0000313" key="4">
    <source>
        <dbReference type="Proteomes" id="UP000322181"/>
    </source>
</evidence>
<dbReference type="EMBL" id="VXKB01000007">
    <property type="protein sequence ID" value="KAA8713250.1"/>
    <property type="molecule type" value="Genomic_DNA"/>
</dbReference>
<feature type="compositionally biased region" description="Basic and acidic residues" evidence="1">
    <location>
        <begin position="343"/>
        <end position="361"/>
    </location>
</feature>
<dbReference type="Pfam" id="PF04748">
    <property type="entry name" value="Polysacc_deac_2"/>
    <property type="match status" value="1"/>
</dbReference>
<dbReference type="SUPFAM" id="SSF88713">
    <property type="entry name" value="Glycoside hydrolase/deacetylase"/>
    <property type="match status" value="1"/>
</dbReference>
<organism evidence="3 4">
    <name type="scientific">Morganella psychrotolerans</name>
    <dbReference type="NCBI Taxonomy" id="368603"/>
    <lineage>
        <taxon>Bacteria</taxon>
        <taxon>Pseudomonadati</taxon>
        <taxon>Pseudomonadota</taxon>
        <taxon>Gammaproteobacteria</taxon>
        <taxon>Enterobacterales</taxon>
        <taxon>Morganellaceae</taxon>
        <taxon>Morganella</taxon>
    </lineage>
</organism>
<feature type="compositionally biased region" description="Basic and acidic residues" evidence="1">
    <location>
        <begin position="265"/>
        <end position="278"/>
    </location>
</feature>
<comment type="caution">
    <text evidence="3">The sequence shown here is derived from an EMBL/GenBank/DDBJ whole genome shotgun (WGS) entry which is preliminary data.</text>
</comment>
<dbReference type="RefSeq" id="WP_082970777.1">
    <property type="nucleotide sequence ID" value="NZ_BAAAFS010000006.1"/>
</dbReference>
<dbReference type="CDD" id="cd10936">
    <property type="entry name" value="CE4_DAC2"/>
    <property type="match status" value="1"/>
</dbReference>
<feature type="region of interest" description="Disordered" evidence="1">
    <location>
        <begin position="246"/>
        <end position="282"/>
    </location>
</feature>
<dbReference type="Gene3D" id="3.20.20.370">
    <property type="entry name" value="Glycoside hydrolase/deacetylase"/>
    <property type="match status" value="1"/>
</dbReference>
<gene>
    <name evidence="3" type="ORF">F4V73_17255</name>
</gene>
<evidence type="ECO:0000256" key="2">
    <source>
        <dbReference type="SAM" id="SignalP"/>
    </source>
</evidence>
<dbReference type="Proteomes" id="UP000322181">
    <property type="component" value="Unassembled WGS sequence"/>
</dbReference>
<feature type="chain" id="PRO_5024448184" evidence="2">
    <location>
        <begin position="30"/>
        <end position="386"/>
    </location>
</feature>
<evidence type="ECO:0000256" key="1">
    <source>
        <dbReference type="SAM" id="MobiDB-lite"/>
    </source>
</evidence>
<keyword evidence="2" id="KW-0732">Signal</keyword>
<dbReference type="GO" id="GO:0005975">
    <property type="term" value="P:carbohydrate metabolic process"/>
    <property type="evidence" value="ECO:0007669"/>
    <property type="project" value="InterPro"/>
</dbReference>
<dbReference type="InterPro" id="IPR006837">
    <property type="entry name" value="Divergent_DAC"/>
</dbReference>
<dbReference type="PANTHER" id="PTHR30105">
    <property type="entry name" value="UNCHARACTERIZED YIBQ-RELATED"/>
    <property type="match status" value="1"/>
</dbReference>
<dbReference type="InterPro" id="IPR011330">
    <property type="entry name" value="Glyco_hydro/deAcase_b/a-brl"/>
</dbReference>
<protein>
    <submittedName>
        <fullName evidence="3">Divergent polysaccharide deacetylase family protein</fullName>
    </submittedName>
</protein>
<dbReference type="OrthoDB" id="9784811at2"/>
<dbReference type="PANTHER" id="PTHR30105:SF2">
    <property type="entry name" value="DIVERGENT POLYSACCHARIDE DEACETYLASE SUPERFAMILY"/>
    <property type="match status" value="1"/>
</dbReference>
<dbReference type="AlphaFoldDB" id="A0A5M9QXV9"/>
<feature type="signal peptide" evidence="2">
    <location>
        <begin position="1"/>
        <end position="29"/>
    </location>
</feature>
<feature type="compositionally biased region" description="Low complexity" evidence="1">
    <location>
        <begin position="332"/>
        <end position="342"/>
    </location>
</feature>
<name>A0A5M9QXV9_9GAMM</name>
<sequence length="386" mass="41765">MTYRQKTKRILLTSLLFITSSLIAVSAGAAQLAIVIDDFGYRKQDDNRILELPPQVSIAILPNSPFGREMAEKAHRQGREILIHMPMAPISKQPLERDTLRPSMSAAEIDQLIKAAIARVPYATGMNNHMGSAMTSDLAAMQHVMTSLSGSGFYFLDSVTIGSTKATLAAQGTPVRVLHRQVFLDNVQTEEETRKQLNRAVALARKQGSVIAIGHPHPSTVRALHKLVPTLPSDIELVSPGYMLTHAGKPSSVRPLPVKPVKPAENGKEKQKPAEPEKPWLTPMTEQCEGMPVLSGEFYTAYINLLTEAALKQQLTDKTAAVLSEIPLALPAAEPEPATVPETRPETKPGTEPETKPKAETDANPETVPAEKPAATVVPAVTKASI</sequence>
<reference evidence="3 4" key="1">
    <citation type="submission" date="2019-09" db="EMBL/GenBank/DDBJ databases">
        <title>Draft genome sequence of various Type strains from the CCUG.</title>
        <authorList>
            <person name="Pineiro-Iglesias B."/>
            <person name="Tunovic T."/>
            <person name="Unosson C."/>
            <person name="Inganas E."/>
            <person name="Ohlen M."/>
            <person name="Cardew S."/>
            <person name="Jensie-Markopoulos S."/>
            <person name="Salva-Serra F."/>
            <person name="Jaen-Luchoro D."/>
            <person name="Karlsson R."/>
            <person name="Svensson-Stadler L."/>
            <person name="Chun J."/>
            <person name="Moore E."/>
        </authorList>
    </citation>
    <scope>NUCLEOTIDE SEQUENCE [LARGE SCALE GENOMIC DNA]</scope>
    <source>
        <strain evidence="3 4">CCUG 53682T</strain>
    </source>
</reference>
<accession>A0A5M9QXV9</accession>
<feature type="compositionally biased region" description="Low complexity" evidence="1">
    <location>
        <begin position="367"/>
        <end position="386"/>
    </location>
</feature>